<dbReference type="EMBL" id="JACGCM010000347">
    <property type="protein sequence ID" value="KAF6173311.1"/>
    <property type="molecule type" value="Genomic_DNA"/>
</dbReference>
<proteinExistence type="predicted"/>
<evidence type="ECO:0000256" key="1">
    <source>
        <dbReference type="SAM" id="MobiDB-lite"/>
    </source>
</evidence>
<accession>A0A7J7P1K8</accession>
<evidence type="ECO:0000313" key="2">
    <source>
        <dbReference type="EMBL" id="KAF6173311.1"/>
    </source>
</evidence>
<feature type="region of interest" description="Disordered" evidence="1">
    <location>
        <begin position="323"/>
        <end position="364"/>
    </location>
</feature>
<gene>
    <name evidence="2" type="ORF">GIB67_027006</name>
</gene>
<keyword evidence="3" id="KW-1185">Reference proteome</keyword>
<evidence type="ECO:0008006" key="4">
    <source>
        <dbReference type="Google" id="ProtNLM"/>
    </source>
</evidence>
<protein>
    <recommendedName>
        <fullName evidence="4">Aminotransferase-like plant mobile domain-containing protein</fullName>
    </recommendedName>
</protein>
<dbReference type="AlphaFoldDB" id="A0A7J7P1K8"/>
<organism evidence="2 3">
    <name type="scientific">Kingdonia uniflora</name>
    <dbReference type="NCBI Taxonomy" id="39325"/>
    <lineage>
        <taxon>Eukaryota</taxon>
        <taxon>Viridiplantae</taxon>
        <taxon>Streptophyta</taxon>
        <taxon>Embryophyta</taxon>
        <taxon>Tracheophyta</taxon>
        <taxon>Spermatophyta</taxon>
        <taxon>Magnoliopsida</taxon>
        <taxon>Ranunculales</taxon>
        <taxon>Circaeasteraceae</taxon>
        <taxon>Kingdonia</taxon>
    </lineage>
</organism>
<evidence type="ECO:0000313" key="3">
    <source>
        <dbReference type="Proteomes" id="UP000541444"/>
    </source>
</evidence>
<reference evidence="2 3" key="1">
    <citation type="journal article" date="2020" name="IScience">
        <title>Genome Sequencing of the Endangered Kingdonia uniflora (Circaeasteraceae, Ranunculales) Reveals Potential Mechanisms of Evolutionary Specialization.</title>
        <authorList>
            <person name="Sun Y."/>
            <person name="Deng T."/>
            <person name="Zhang A."/>
            <person name="Moore M.J."/>
            <person name="Landis J.B."/>
            <person name="Lin N."/>
            <person name="Zhang H."/>
            <person name="Zhang X."/>
            <person name="Huang J."/>
            <person name="Zhang X."/>
            <person name="Sun H."/>
            <person name="Wang H."/>
        </authorList>
    </citation>
    <scope>NUCLEOTIDE SEQUENCE [LARGE SCALE GENOMIC DNA]</scope>
    <source>
        <strain evidence="2">TB1705</strain>
        <tissue evidence="2">Leaf</tissue>
    </source>
</reference>
<dbReference type="OrthoDB" id="1937605at2759"/>
<comment type="caution">
    <text evidence="2">The sequence shown here is derived from an EMBL/GenBank/DDBJ whole genome shotgun (WGS) entry which is preliminary data.</text>
</comment>
<dbReference type="Proteomes" id="UP000541444">
    <property type="component" value="Unassembled WGS sequence"/>
</dbReference>
<sequence>MVERWWPIPHTFHLPCRELGITSRDFTVLTGIGIGIGEAIIFEDFYTEYGKALIIFPAMKFKDYEKGCVSFAHLETYLNHTRVDFNDKGNTKVIFRAFMLLYFGVPLGGYEWYLGDRCWAQLEHRAVSYDPPEKLHCFSTDNLVTSLREAGWIEAQHYIVGHHVDYDAYWRHVSHGALMSDIGRCGNIDIPGPGALTGGVTFPHVEFPTADFFTQETQIPPPQFGDFPGWTMELGSPHGTTWYTIPSSATTSTIDVPTGYDFFAMTESMRKLTLDMTLDLQAQHLHDESRITHLTMNLRRAEGRLSQLNEYLDGQGIEVEWEDDEGEAGTSQAGTLQGRGSRGRISEGGAALPRRSRRTRGYFI</sequence>
<feature type="compositionally biased region" description="Basic residues" evidence="1">
    <location>
        <begin position="354"/>
        <end position="364"/>
    </location>
</feature>
<name>A0A7J7P1K8_9MAGN</name>